<comment type="catalytic activity">
    <reaction evidence="7">
        <text>D-ribulose + ATP = D-ribulose 5-phosphate + ADP + H(+)</text>
        <dbReference type="Rhea" id="RHEA:17601"/>
        <dbReference type="ChEBI" id="CHEBI:15378"/>
        <dbReference type="ChEBI" id="CHEBI:17173"/>
        <dbReference type="ChEBI" id="CHEBI:30616"/>
        <dbReference type="ChEBI" id="CHEBI:58121"/>
        <dbReference type="ChEBI" id="CHEBI:456216"/>
        <dbReference type="EC" id="2.7.1.16"/>
    </reaction>
</comment>
<accession>A0A917NI16</accession>
<feature type="domain" description="Carbohydrate kinase FGGY N-terminal" evidence="10">
    <location>
        <begin position="2"/>
        <end position="273"/>
    </location>
</feature>
<comment type="similarity">
    <text evidence="7 9">Belongs to the ribulokinase family.</text>
</comment>
<dbReference type="InterPro" id="IPR018485">
    <property type="entry name" value="FGGY_C"/>
</dbReference>
<dbReference type="GO" id="GO:0019569">
    <property type="term" value="P:L-arabinose catabolic process to D-xylulose 5-phosphate"/>
    <property type="evidence" value="ECO:0007669"/>
    <property type="project" value="UniProtKB-UniRule"/>
</dbReference>
<comment type="pathway">
    <text evidence="7 9">Carbohydrate degradation; L-arabinose degradation via L-ribulose; D-xylulose 5-phosphate from L-arabinose (bacterial route): step 2/3.</text>
</comment>
<evidence type="ECO:0000256" key="1">
    <source>
        <dbReference type="ARBA" id="ARBA00022679"/>
    </source>
</evidence>
<sequence>MYSIGIDYGTESGRVLILNLANGEEMATVVVPYRHGVIDDVLPETGEPLPPDWALQDPDDYIHVLTEGIPAALAKAGIRGEEVIGIGIDFTSCTVLPVTRDGIPLCALPEWRRNKHAWVKLWKHHAAQRIADRINEVAAARGETFLSRYGGRISSEWYFPKLLEVFEEAPEVYAACDRFIEATDFIVWFLTGREVRNSCTAGYKAMWSEEEGLPSDDFFRALHPSFTQPAEKLGTTFYPLGTRAGYLRPDVADMLGLTTRVAVAVGNVDAHVSVPGCGVSEPGTLVMVMGTSICHLTVTKEEIRLPGITGVVKDGILPGWYGYEAGQAAVGDMFAWFVQHAVPGDYFAAAEKAHLNIYEHLERLAARFAPGETGLVALDWWNGNRSILGDADLTGVIAGLTLASTPEAVYRALLESTAFGTRRIVENFQAHGVAIRDLAACGGIAHKSPLLMQIYADVCGLPVTVRASSEIPARGAAMFGAVAAGPEAGGFRTIQEASAALAPPVLRVYQPNGAAKSVYDRVYAIYKDLYEMLGQSRVDLLHALKRIRLDVTGSQRI</sequence>
<dbReference type="Proteomes" id="UP000637695">
    <property type="component" value="Unassembled WGS sequence"/>
</dbReference>
<dbReference type="Pfam" id="PF00370">
    <property type="entry name" value="FGGY_N"/>
    <property type="match status" value="1"/>
</dbReference>
<reference evidence="12" key="2">
    <citation type="submission" date="2020-09" db="EMBL/GenBank/DDBJ databases">
        <authorList>
            <person name="Sun Q."/>
            <person name="Ohkuma M."/>
        </authorList>
    </citation>
    <scope>NUCLEOTIDE SEQUENCE</scope>
    <source>
        <strain evidence="12">JCM 18487</strain>
    </source>
</reference>
<evidence type="ECO:0000256" key="6">
    <source>
        <dbReference type="ARBA" id="ARBA00023277"/>
    </source>
</evidence>
<keyword evidence="4 7" id="KW-0067">ATP-binding</keyword>
<evidence type="ECO:0000256" key="8">
    <source>
        <dbReference type="NCBIfam" id="TIGR01234"/>
    </source>
</evidence>
<name>A0A917NI16_9BACL</name>
<dbReference type="InterPro" id="IPR005929">
    <property type="entry name" value="Ribulokinase"/>
</dbReference>
<evidence type="ECO:0000256" key="9">
    <source>
        <dbReference type="RuleBase" id="RU003455"/>
    </source>
</evidence>
<organism evidence="12 13">
    <name type="scientific">Alicyclobacillus cellulosilyticus</name>
    <dbReference type="NCBI Taxonomy" id="1003997"/>
    <lineage>
        <taxon>Bacteria</taxon>
        <taxon>Bacillati</taxon>
        <taxon>Bacillota</taxon>
        <taxon>Bacilli</taxon>
        <taxon>Bacillales</taxon>
        <taxon>Alicyclobacillaceae</taxon>
        <taxon>Alicyclobacillus</taxon>
    </lineage>
</organism>
<dbReference type="PANTHER" id="PTHR43435:SF4">
    <property type="entry name" value="FGGY CARBOHYDRATE KINASE DOMAIN-CONTAINING PROTEIN"/>
    <property type="match status" value="1"/>
</dbReference>
<feature type="domain" description="Carbohydrate kinase FGGY C-terminal" evidence="11">
    <location>
        <begin position="286"/>
        <end position="484"/>
    </location>
</feature>
<evidence type="ECO:0000256" key="5">
    <source>
        <dbReference type="ARBA" id="ARBA00022935"/>
    </source>
</evidence>
<dbReference type="HAMAP" id="MF_00520">
    <property type="entry name" value="Ribulokinase"/>
    <property type="match status" value="1"/>
</dbReference>
<dbReference type="Pfam" id="PF02782">
    <property type="entry name" value="FGGY_C"/>
    <property type="match status" value="1"/>
</dbReference>
<evidence type="ECO:0000313" key="13">
    <source>
        <dbReference type="Proteomes" id="UP000637695"/>
    </source>
</evidence>
<protein>
    <recommendedName>
        <fullName evidence="7 8">Ribulokinase</fullName>
        <ecNumber evidence="7 8">2.7.1.16</ecNumber>
    </recommendedName>
</protein>
<dbReference type="AlphaFoldDB" id="A0A917NI16"/>
<dbReference type="GO" id="GO:0005737">
    <property type="term" value="C:cytoplasm"/>
    <property type="evidence" value="ECO:0007669"/>
    <property type="project" value="TreeGrafter"/>
</dbReference>
<dbReference type="InterPro" id="IPR000577">
    <property type="entry name" value="Carb_kinase_FGGY"/>
</dbReference>
<dbReference type="InterPro" id="IPR043129">
    <property type="entry name" value="ATPase_NBD"/>
</dbReference>
<dbReference type="EC" id="2.7.1.16" evidence="7 8"/>
<keyword evidence="3 7" id="KW-0418">Kinase</keyword>
<keyword evidence="6 7" id="KW-0119">Carbohydrate metabolism</keyword>
<keyword evidence="13" id="KW-1185">Reference proteome</keyword>
<evidence type="ECO:0000259" key="11">
    <source>
        <dbReference type="Pfam" id="PF02782"/>
    </source>
</evidence>
<reference evidence="12" key="1">
    <citation type="journal article" date="2014" name="Int. J. Syst. Evol. Microbiol.">
        <title>Complete genome sequence of Corynebacterium casei LMG S-19264T (=DSM 44701T), isolated from a smear-ripened cheese.</title>
        <authorList>
            <consortium name="US DOE Joint Genome Institute (JGI-PGF)"/>
            <person name="Walter F."/>
            <person name="Albersmeier A."/>
            <person name="Kalinowski J."/>
            <person name="Ruckert C."/>
        </authorList>
    </citation>
    <scope>NUCLEOTIDE SEQUENCE</scope>
    <source>
        <strain evidence="12">JCM 18487</strain>
    </source>
</reference>
<evidence type="ECO:0000313" key="12">
    <source>
        <dbReference type="EMBL" id="GGJ02074.1"/>
    </source>
</evidence>
<dbReference type="InterPro" id="IPR018484">
    <property type="entry name" value="FGGY_N"/>
</dbReference>
<dbReference type="CDD" id="cd07781">
    <property type="entry name" value="ASKHA_NBD_FGGY_L-RBK"/>
    <property type="match status" value="1"/>
</dbReference>
<keyword evidence="2 7" id="KW-0547">Nucleotide-binding</keyword>
<evidence type="ECO:0000256" key="7">
    <source>
        <dbReference type="HAMAP-Rule" id="MF_00520"/>
    </source>
</evidence>
<proteinExistence type="inferred from homology"/>
<evidence type="ECO:0000256" key="3">
    <source>
        <dbReference type="ARBA" id="ARBA00022777"/>
    </source>
</evidence>
<evidence type="ECO:0000256" key="4">
    <source>
        <dbReference type="ARBA" id="ARBA00022840"/>
    </source>
</evidence>
<dbReference type="Gene3D" id="3.30.420.40">
    <property type="match status" value="2"/>
</dbReference>
<dbReference type="GO" id="GO:0005524">
    <property type="term" value="F:ATP binding"/>
    <property type="evidence" value="ECO:0007669"/>
    <property type="project" value="UniProtKB-UniRule"/>
</dbReference>
<dbReference type="GO" id="GO:0008741">
    <property type="term" value="F:ribulokinase activity"/>
    <property type="evidence" value="ECO:0007669"/>
    <property type="project" value="UniProtKB-UniRule"/>
</dbReference>
<dbReference type="PANTHER" id="PTHR43435">
    <property type="entry name" value="RIBULOKINASE"/>
    <property type="match status" value="1"/>
</dbReference>
<comment type="catalytic activity">
    <reaction evidence="7 9">
        <text>L-ribulose + ATP = L-ribulose 5-phosphate + ADP + H(+)</text>
        <dbReference type="Rhea" id="RHEA:22072"/>
        <dbReference type="ChEBI" id="CHEBI:15378"/>
        <dbReference type="ChEBI" id="CHEBI:16880"/>
        <dbReference type="ChEBI" id="CHEBI:30616"/>
        <dbReference type="ChEBI" id="CHEBI:58226"/>
        <dbReference type="ChEBI" id="CHEBI:456216"/>
        <dbReference type="EC" id="2.7.1.16"/>
    </reaction>
</comment>
<evidence type="ECO:0000256" key="2">
    <source>
        <dbReference type="ARBA" id="ARBA00022741"/>
    </source>
</evidence>
<gene>
    <name evidence="7 12" type="primary">araB</name>
    <name evidence="12" type="ORF">GCM10010885_09190</name>
</gene>
<keyword evidence="1 7" id="KW-0808">Transferase</keyword>
<dbReference type="SUPFAM" id="SSF53067">
    <property type="entry name" value="Actin-like ATPase domain"/>
    <property type="match status" value="2"/>
</dbReference>
<comment type="caution">
    <text evidence="12">The sequence shown here is derived from an EMBL/GenBank/DDBJ whole genome shotgun (WGS) entry which is preliminary data.</text>
</comment>
<dbReference type="EMBL" id="BMOY01000010">
    <property type="protein sequence ID" value="GGJ02074.1"/>
    <property type="molecule type" value="Genomic_DNA"/>
</dbReference>
<dbReference type="RefSeq" id="WP_188881432.1">
    <property type="nucleotide sequence ID" value="NZ_BMOY01000010.1"/>
</dbReference>
<evidence type="ECO:0000259" key="10">
    <source>
        <dbReference type="Pfam" id="PF00370"/>
    </source>
</evidence>
<dbReference type="NCBIfam" id="NF003154">
    <property type="entry name" value="PRK04123.1"/>
    <property type="match status" value="1"/>
</dbReference>
<keyword evidence="5 7" id="KW-0054">Arabinose catabolism</keyword>
<dbReference type="GO" id="GO:0019150">
    <property type="term" value="F:D-ribulokinase activity"/>
    <property type="evidence" value="ECO:0007669"/>
    <property type="project" value="TreeGrafter"/>
</dbReference>
<dbReference type="PIRSF" id="PIRSF000538">
    <property type="entry name" value="GlpK"/>
    <property type="match status" value="1"/>
</dbReference>
<dbReference type="NCBIfam" id="TIGR01234">
    <property type="entry name" value="L-ribulokinase"/>
    <property type="match status" value="1"/>
</dbReference>